<name>A0A2D4I3R9_MICLE</name>
<sequence length="150" mass="16716">MLWLSTLPLTACFWILHGIIFAATETAFHGKSLLPLKQRGSKTCMVPKLGGCPDYKLKQIVVVKRMCVYVSVQVPIDERGSRTLLCQKLCSVQKTHLSLDSKFRLVFKISFKNPDKLFFFCVGPSGLHIGGPRLATQFGIRISTAKQGKC</sequence>
<reference evidence="1" key="2">
    <citation type="submission" date="2017-11" db="EMBL/GenBank/DDBJ databases">
        <title>Coralsnake Venomics: Analyses of Venom Gland Transcriptomes and Proteomes of Six Brazilian Taxa.</title>
        <authorList>
            <person name="Aird S.D."/>
            <person name="Jorge da Silva N."/>
            <person name="Qiu L."/>
            <person name="Villar-Briones A."/>
            <person name="Aparecida-Saddi V."/>
            <person name="Campos-Telles M.P."/>
            <person name="Grau M."/>
            <person name="Mikheyev A.S."/>
        </authorList>
    </citation>
    <scope>NUCLEOTIDE SEQUENCE</scope>
    <source>
        <tissue evidence="1">Venom_gland</tissue>
    </source>
</reference>
<accession>A0A2D4I3R9</accession>
<proteinExistence type="predicted"/>
<dbReference type="EMBL" id="IACK01078279">
    <property type="protein sequence ID" value="LAA78863.1"/>
    <property type="molecule type" value="Transcribed_RNA"/>
</dbReference>
<dbReference type="AlphaFoldDB" id="A0A2D4I3R9"/>
<protein>
    <submittedName>
        <fullName evidence="1">Uncharacterized protein</fullName>
    </submittedName>
</protein>
<reference evidence="1" key="1">
    <citation type="submission" date="2017-07" db="EMBL/GenBank/DDBJ databases">
        <authorList>
            <person name="Mikheyev A."/>
            <person name="Grau M."/>
        </authorList>
    </citation>
    <scope>NUCLEOTIDE SEQUENCE</scope>
    <source>
        <tissue evidence="1">Venom_gland</tissue>
    </source>
</reference>
<organism evidence="1">
    <name type="scientific">Micrurus lemniscatus lemniscatus</name>
    <dbReference type="NCBI Taxonomy" id="129467"/>
    <lineage>
        <taxon>Eukaryota</taxon>
        <taxon>Metazoa</taxon>
        <taxon>Chordata</taxon>
        <taxon>Craniata</taxon>
        <taxon>Vertebrata</taxon>
        <taxon>Euteleostomi</taxon>
        <taxon>Lepidosauria</taxon>
        <taxon>Squamata</taxon>
        <taxon>Bifurcata</taxon>
        <taxon>Unidentata</taxon>
        <taxon>Episquamata</taxon>
        <taxon>Toxicofera</taxon>
        <taxon>Serpentes</taxon>
        <taxon>Colubroidea</taxon>
        <taxon>Elapidae</taxon>
        <taxon>Elapinae</taxon>
        <taxon>Micrurus</taxon>
    </lineage>
</organism>
<evidence type="ECO:0000313" key="1">
    <source>
        <dbReference type="EMBL" id="LAA78863.1"/>
    </source>
</evidence>